<evidence type="ECO:0000313" key="2">
    <source>
        <dbReference type="Proteomes" id="UP000321922"/>
    </source>
</evidence>
<name>A0A511QKT6_9VIBR</name>
<sequence length="120" mass="13494">MEIIFIFPITHLMLFGCGGEDQNRGLAPSCLNISQVEIHFDYLVIADGDDYNPVKSQSLIVDIIRMSAERAHASVYTKFKEASQGHYKSDYKSQIISRTLESSATELDFSIADLQQEFLA</sequence>
<dbReference type="AlphaFoldDB" id="A0A511QKT6"/>
<gene>
    <name evidence="1" type="ORF">VSA01S_37680</name>
</gene>
<reference evidence="1 2" key="1">
    <citation type="submission" date="2019-07" db="EMBL/GenBank/DDBJ databases">
        <title>Whole genome shotgun sequence of Vibrio sagamiensis NBRC 104589.</title>
        <authorList>
            <person name="Hosoyama A."/>
            <person name="Uohara A."/>
            <person name="Ohji S."/>
            <person name="Ichikawa N."/>
        </authorList>
    </citation>
    <scope>NUCLEOTIDE SEQUENCE [LARGE SCALE GENOMIC DNA]</scope>
    <source>
        <strain evidence="1 2">NBRC 104589</strain>
    </source>
</reference>
<dbReference type="Proteomes" id="UP000321922">
    <property type="component" value="Unassembled WGS sequence"/>
</dbReference>
<accession>A0A511QKT6</accession>
<protein>
    <submittedName>
        <fullName evidence="1">Uncharacterized protein</fullName>
    </submittedName>
</protein>
<organism evidence="1 2">
    <name type="scientific">Vibrio sagamiensis NBRC 104589</name>
    <dbReference type="NCBI Taxonomy" id="1219064"/>
    <lineage>
        <taxon>Bacteria</taxon>
        <taxon>Pseudomonadati</taxon>
        <taxon>Pseudomonadota</taxon>
        <taxon>Gammaproteobacteria</taxon>
        <taxon>Vibrionales</taxon>
        <taxon>Vibrionaceae</taxon>
        <taxon>Vibrio</taxon>
    </lineage>
</organism>
<dbReference type="EMBL" id="BJXJ01000079">
    <property type="protein sequence ID" value="GEM77656.1"/>
    <property type="molecule type" value="Genomic_DNA"/>
</dbReference>
<comment type="caution">
    <text evidence="1">The sequence shown here is derived from an EMBL/GenBank/DDBJ whole genome shotgun (WGS) entry which is preliminary data.</text>
</comment>
<evidence type="ECO:0000313" key="1">
    <source>
        <dbReference type="EMBL" id="GEM77656.1"/>
    </source>
</evidence>
<proteinExistence type="predicted"/>
<keyword evidence="2" id="KW-1185">Reference proteome</keyword>
<dbReference type="RefSeq" id="WP_227739661.1">
    <property type="nucleotide sequence ID" value="NZ_BAOJ01000158.1"/>
</dbReference>